<dbReference type="Gene3D" id="3.80.10.10">
    <property type="entry name" value="Ribonuclease Inhibitor"/>
    <property type="match status" value="1"/>
</dbReference>
<dbReference type="EMBL" id="KN824306">
    <property type="protein sequence ID" value="KIM26458.1"/>
    <property type="molecule type" value="Genomic_DNA"/>
</dbReference>
<keyword evidence="1" id="KW-0175">Coiled coil</keyword>
<dbReference type="HOGENOM" id="CLU_039336_1_0_1"/>
<reference evidence="2 3" key="1">
    <citation type="submission" date="2014-04" db="EMBL/GenBank/DDBJ databases">
        <authorList>
            <consortium name="DOE Joint Genome Institute"/>
            <person name="Kuo A."/>
            <person name="Zuccaro A."/>
            <person name="Kohler A."/>
            <person name="Nagy L.G."/>
            <person name="Floudas D."/>
            <person name="Copeland A."/>
            <person name="Barry K.W."/>
            <person name="Cichocki N."/>
            <person name="Veneault-Fourrey C."/>
            <person name="LaButti K."/>
            <person name="Lindquist E.A."/>
            <person name="Lipzen A."/>
            <person name="Lundell T."/>
            <person name="Morin E."/>
            <person name="Murat C."/>
            <person name="Sun H."/>
            <person name="Tunlid A."/>
            <person name="Henrissat B."/>
            <person name="Grigoriev I.V."/>
            <person name="Hibbett D.S."/>
            <person name="Martin F."/>
            <person name="Nordberg H.P."/>
            <person name="Cantor M.N."/>
            <person name="Hua S.X."/>
        </authorList>
    </citation>
    <scope>NUCLEOTIDE SEQUENCE [LARGE SCALE GENOMIC DNA]</scope>
    <source>
        <strain evidence="2 3">MAFF 305830</strain>
    </source>
</reference>
<protein>
    <recommendedName>
        <fullName evidence="4">F-box domain-containing protein</fullName>
    </recommendedName>
</protein>
<evidence type="ECO:0008006" key="4">
    <source>
        <dbReference type="Google" id="ProtNLM"/>
    </source>
</evidence>
<organism evidence="2 3">
    <name type="scientific">Serendipita vermifera MAFF 305830</name>
    <dbReference type="NCBI Taxonomy" id="933852"/>
    <lineage>
        <taxon>Eukaryota</taxon>
        <taxon>Fungi</taxon>
        <taxon>Dikarya</taxon>
        <taxon>Basidiomycota</taxon>
        <taxon>Agaricomycotina</taxon>
        <taxon>Agaricomycetes</taxon>
        <taxon>Sebacinales</taxon>
        <taxon>Serendipitaceae</taxon>
        <taxon>Serendipita</taxon>
    </lineage>
</organism>
<dbReference type="OrthoDB" id="3068232at2759"/>
<feature type="coiled-coil region" evidence="1">
    <location>
        <begin position="30"/>
        <end position="57"/>
    </location>
</feature>
<evidence type="ECO:0000313" key="3">
    <source>
        <dbReference type="Proteomes" id="UP000054097"/>
    </source>
</evidence>
<keyword evidence="3" id="KW-1185">Reference proteome</keyword>
<sequence length="429" mass="48799">MGFPHDAYDLPSQSDINRTKDVISEWTILLQSATEIAEQANALIRRLNDDIDALKAQIAPIKRLPFDILTHIFIEAANQDPLAPLTIELVCTTWRSYILKTHRAWSCVSLGEKFNPAIMLKYLTRSESFPVHLNMYGSSIKMIEQASIHISEHAPRIRTLELEASSFRNRGWRMNSLKCLRVFGDVTPDVLFGELEWGEMKVEYLEFTPFRFRSSSKPTIRQHFPHLQHLVMGEQTNDSSSWLLIVEECHLTLKTLNISITGYARFQDSERLALQFPSLKHLGIEVKDSYGGMNWPFDAITPLLRSYKEIHGRSDRLSPDVFHMGTEQVIHLQTNTVPRLEQYPSLECLHISSTTPSIDTATFKTILATARRLCKGFKALYLDDPNGRVVEGGGSFVWRVDDGGDVSGEVLWGVPSRCLLDQSFSEFGR</sequence>
<reference evidence="3" key="2">
    <citation type="submission" date="2015-01" db="EMBL/GenBank/DDBJ databases">
        <title>Evolutionary Origins and Diversification of the Mycorrhizal Mutualists.</title>
        <authorList>
            <consortium name="DOE Joint Genome Institute"/>
            <consortium name="Mycorrhizal Genomics Consortium"/>
            <person name="Kohler A."/>
            <person name="Kuo A."/>
            <person name="Nagy L.G."/>
            <person name="Floudas D."/>
            <person name="Copeland A."/>
            <person name="Barry K.W."/>
            <person name="Cichocki N."/>
            <person name="Veneault-Fourrey C."/>
            <person name="LaButti K."/>
            <person name="Lindquist E.A."/>
            <person name="Lipzen A."/>
            <person name="Lundell T."/>
            <person name="Morin E."/>
            <person name="Murat C."/>
            <person name="Riley R."/>
            <person name="Ohm R."/>
            <person name="Sun H."/>
            <person name="Tunlid A."/>
            <person name="Henrissat B."/>
            <person name="Grigoriev I.V."/>
            <person name="Hibbett D.S."/>
            <person name="Martin F."/>
        </authorList>
    </citation>
    <scope>NUCLEOTIDE SEQUENCE [LARGE SCALE GENOMIC DNA]</scope>
    <source>
        <strain evidence="3">MAFF 305830</strain>
    </source>
</reference>
<proteinExistence type="predicted"/>
<name>A0A0C2WJD8_SERVB</name>
<evidence type="ECO:0000256" key="1">
    <source>
        <dbReference type="SAM" id="Coils"/>
    </source>
</evidence>
<gene>
    <name evidence="2" type="ORF">M408DRAFT_330613</name>
</gene>
<accession>A0A0C2WJD8</accession>
<dbReference type="AlphaFoldDB" id="A0A0C2WJD8"/>
<dbReference type="SUPFAM" id="SSF52047">
    <property type="entry name" value="RNI-like"/>
    <property type="match status" value="1"/>
</dbReference>
<evidence type="ECO:0000313" key="2">
    <source>
        <dbReference type="EMBL" id="KIM26458.1"/>
    </source>
</evidence>
<dbReference type="Proteomes" id="UP000054097">
    <property type="component" value="Unassembled WGS sequence"/>
</dbReference>
<dbReference type="InterPro" id="IPR032675">
    <property type="entry name" value="LRR_dom_sf"/>
</dbReference>